<evidence type="ECO:0000313" key="1">
    <source>
        <dbReference type="EMBL" id="MBM0632281.1"/>
    </source>
</evidence>
<accession>A0A8I1IMR2</accession>
<protein>
    <submittedName>
        <fullName evidence="1">Uncharacterized protein</fullName>
    </submittedName>
</protein>
<evidence type="ECO:0000313" key="2">
    <source>
        <dbReference type="Proteomes" id="UP000650605"/>
    </source>
</evidence>
<dbReference type="Proteomes" id="UP000650605">
    <property type="component" value="Unassembled WGS sequence"/>
</dbReference>
<proteinExistence type="predicted"/>
<name>A0A8I1IMR2_PAEPO</name>
<sequence>MNVIIKNLTVHGVATTEPDKVPSYVSITNYGILLEGSSYVNDKVLFEKEHRD</sequence>
<reference evidence="1" key="1">
    <citation type="submission" date="2020-12" db="EMBL/GenBank/DDBJ databases">
        <title>Paenibacillus polymyxa LMG 27872: a double-edged sword.</title>
        <authorList>
            <person name="Langendries S."/>
            <person name="Garcia Mendez S."/>
            <person name="Beirinckx S."/>
            <person name="Viaene T."/>
            <person name="Baeyen S."/>
            <person name="Goeminne G."/>
            <person name="Willems A."/>
            <person name="Debode J."/>
            <person name="Goormachtig S."/>
        </authorList>
    </citation>
    <scope>NUCLEOTIDE SEQUENCE</scope>
    <source>
        <strain evidence="1">LMG 27872</strain>
    </source>
</reference>
<comment type="caution">
    <text evidence="1">The sequence shown here is derived from an EMBL/GenBank/DDBJ whole genome shotgun (WGS) entry which is preliminary data.</text>
</comment>
<dbReference type="RefSeq" id="WP_203055923.1">
    <property type="nucleotide sequence ID" value="NZ_JAWPHF010000002.1"/>
</dbReference>
<organism evidence="1 2">
    <name type="scientific">Paenibacillus polymyxa</name>
    <name type="common">Bacillus polymyxa</name>
    <dbReference type="NCBI Taxonomy" id="1406"/>
    <lineage>
        <taxon>Bacteria</taxon>
        <taxon>Bacillati</taxon>
        <taxon>Bacillota</taxon>
        <taxon>Bacilli</taxon>
        <taxon>Bacillales</taxon>
        <taxon>Paenibacillaceae</taxon>
        <taxon>Paenibacillus</taxon>
    </lineage>
</organism>
<gene>
    <name evidence="1" type="ORF">JDW19_03930</name>
</gene>
<dbReference type="AlphaFoldDB" id="A0A8I1IMR2"/>
<dbReference type="EMBL" id="JAEHFQ010000002">
    <property type="protein sequence ID" value="MBM0632281.1"/>
    <property type="molecule type" value="Genomic_DNA"/>
</dbReference>